<name>A0A017T8C9_9BACT</name>
<dbReference type="PROSITE" id="PS51257">
    <property type="entry name" value="PROKAR_LIPOPROTEIN"/>
    <property type="match status" value="1"/>
</dbReference>
<dbReference type="Proteomes" id="UP000019678">
    <property type="component" value="Unassembled WGS sequence"/>
</dbReference>
<reference evidence="2 3" key="1">
    <citation type="submission" date="2013-05" db="EMBL/GenBank/DDBJ databases">
        <title>Genome assembly of Chondromyces apiculatus DSM 436.</title>
        <authorList>
            <person name="Sharma G."/>
            <person name="Khatri I."/>
            <person name="Kaur C."/>
            <person name="Mayilraj S."/>
            <person name="Subramanian S."/>
        </authorList>
    </citation>
    <scope>NUCLEOTIDE SEQUENCE [LARGE SCALE GENOMIC DNA]</scope>
    <source>
        <strain evidence="2 3">DSM 436</strain>
    </source>
</reference>
<gene>
    <name evidence="2" type="ORF">CAP_3222</name>
</gene>
<feature type="compositionally biased region" description="Gly residues" evidence="1">
    <location>
        <begin position="102"/>
        <end position="123"/>
    </location>
</feature>
<dbReference type="eggNOG" id="COG5337">
    <property type="taxonomic scope" value="Bacteria"/>
</dbReference>
<dbReference type="STRING" id="1192034.CAP_3222"/>
<feature type="region of interest" description="Disordered" evidence="1">
    <location>
        <begin position="25"/>
        <end position="66"/>
    </location>
</feature>
<organism evidence="2 3">
    <name type="scientific">Chondromyces apiculatus DSM 436</name>
    <dbReference type="NCBI Taxonomy" id="1192034"/>
    <lineage>
        <taxon>Bacteria</taxon>
        <taxon>Pseudomonadati</taxon>
        <taxon>Myxococcota</taxon>
        <taxon>Polyangia</taxon>
        <taxon>Polyangiales</taxon>
        <taxon>Polyangiaceae</taxon>
        <taxon>Chondromyces</taxon>
    </lineage>
</organism>
<accession>A0A017T8C9</accession>
<dbReference type="PANTHER" id="PTHR40050:SF1">
    <property type="entry name" value="INNER SPORE COAT PROTEIN H"/>
    <property type="match status" value="1"/>
</dbReference>
<comment type="caution">
    <text evidence="2">The sequence shown here is derived from an EMBL/GenBank/DDBJ whole genome shotgun (WGS) entry which is preliminary data.</text>
</comment>
<dbReference type="EMBL" id="ASRX01000023">
    <property type="protein sequence ID" value="EYF05494.1"/>
    <property type="molecule type" value="Genomic_DNA"/>
</dbReference>
<dbReference type="Pfam" id="PF08757">
    <property type="entry name" value="CotH"/>
    <property type="match status" value="1"/>
</dbReference>
<dbReference type="RefSeq" id="WP_052375406.1">
    <property type="nucleotide sequence ID" value="NZ_ASRX01000023.1"/>
</dbReference>
<sequence length="549" mass="58199">MRSGFFYGAATVATLAAMSMVGCGETTPEDGSGEGGSTMTDTSAGGSGGSGGAGGSGSSTADEDPDYARAFPQDRVARLDITITPENWQAMVDDMTSLVGEFGQGMGGPGGPGGPDGPGGGGPPQELIDACDGLAVDEACTATLNGNPITGTCMETPDGALFCRPSGGPGGPGGSGGIDLIGGTPIYADCTVTDGTRTLEHVGIRFKGNNSLQTSWSQGVWKLPLRLNFDKFEDDHPETKNQKFYGFEDLSLSNGSSDQSLVREKVAMDVFREAGVPAPVTAFFRVFIDHGDGPEYFGLYTGMELPSDEAFLDTQLGGHKGNLYKPDGSGATWATYSETSLEKENNETEADYSDVLALFEALHADRTDAAAWRAGLEARLDVEGFLRYLAVNTVIEDWDQYGRMSHNYYMYADPDRDAQLRWITWDHSYAFPTSGGSGGGMGGMNALSLALDEVTDQWPLIRYLLDDAVYVEMYRGLLQETVEDAYEPGAAAARFEAAHTLIAPYVVGAEGEVEGHTFVQSETSFTQALPALIEHASSREQDVTTLLGP</sequence>
<dbReference type="InterPro" id="IPR014867">
    <property type="entry name" value="Spore_coat_CotH_CotH2/3/7"/>
</dbReference>
<protein>
    <recommendedName>
        <fullName evidence="4">Cellulosomal protein</fullName>
    </recommendedName>
</protein>
<dbReference type="OrthoDB" id="3235126at2"/>
<dbReference type="AlphaFoldDB" id="A0A017T8C9"/>
<evidence type="ECO:0000313" key="3">
    <source>
        <dbReference type="Proteomes" id="UP000019678"/>
    </source>
</evidence>
<evidence type="ECO:0000256" key="1">
    <source>
        <dbReference type="SAM" id="MobiDB-lite"/>
    </source>
</evidence>
<dbReference type="PANTHER" id="PTHR40050">
    <property type="entry name" value="INNER SPORE COAT PROTEIN H"/>
    <property type="match status" value="1"/>
</dbReference>
<feature type="compositionally biased region" description="Gly residues" evidence="1">
    <location>
        <begin position="45"/>
        <end position="57"/>
    </location>
</feature>
<evidence type="ECO:0000313" key="2">
    <source>
        <dbReference type="EMBL" id="EYF05494.1"/>
    </source>
</evidence>
<evidence type="ECO:0008006" key="4">
    <source>
        <dbReference type="Google" id="ProtNLM"/>
    </source>
</evidence>
<feature type="region of interest" description="Disordered" evidence="1">
    <location>
        <begin position="101"/>
        <end position="125"/>
    </location>
</feature>
<keyword evidence="3" id="KW-1185">Reference proteome</keyword>
<proteinExistence type="predicted"/>